<evidence type="ECO:0000313" key="2">
    <source>
        <dbReference type="Proteomes" id="UP000012015"/>
    </source>
</evidence>
<proteinExistence type="predicted"/>
<dbReference type="EMBL" id="AOCK01000006">
    <property type="protein sequence ID" value="EMQ98188.1"/>
    <property type="molecule type" value="Genomic_DNA"/>
</dbReference>
<organism evidence="1 2">
    <name type="scientific">Paeniglutamicibacter gangotriensis Lz1y</name>
    <dbReference type="NCBI Taxonomy" id="1276920"/>
    <lineage>
        <taxon>Bacteria</taxon>
        <taxon>Bacillati</taxon>
        <taxon>Actinomycetota</taxon>
        <taxon>Actinomycetes</taxon>
        <taxon>Micrococcales</taxon>
        <taxon>Micrococcaceae</taxon>
        <taxon>Paeniglutamicibacter</taxon>
    </lineage>
</organism>
<gene>
    <name evidence="1" type="ORF">ADIAG_02204</name>
</gene>
<evidence type="ECO:0000313" key="1">
    <source>
        <dbReference type="EMBL" id="EMQ98188.1"/>
    </source>
</evidence>
<name>M7NI26_9MICC</name>
<protein>
    <submittedName>
        <fullName evidence="1">Uncharacterized protein</fullName>
    </submittedName>
</protein>
<reference evidence="1 2" key="1">
    <citation type="journal article" date="2013" name="Genome Announc.">
        <title>Draft Genome Sequence of Arthrobacter gangotriensis Strain Lz1yT, Isolated from a Penguin Rookery Soil Sample Collected in Antarctica, near the Indian Station Dakshin Gangotri.</title>
        <authorList>
            <person name="Shivaji S."/>
            <person name="Ara S."/>
            <person name="Bandi S."/>
            <person name="Singh A."/>
            <person name="Kumar Pinnaka A."/>
        </authorList>
    </citation>
    <scope>NUCLEOTIDE SEQUENCE [LARGE SCALE GENOMIC DNA]</scope>
    <source>
        <strain evidence="1 2">Lz1y</strain>
    </source>
</reference>
<dbReference type="PATRIC" id="fig|1276920.7.peg.2206"/>
<accession>M7NI26</accession>
<sequence>MFTAKRSRSSVTPRTGALIVFVPGPRFFSVPAACGYG</sequence>
<keyword evidence="2" id="KW-1185">Reference proteome</keyword>
<dbReference type="AlphaFoldDB" id="M7NI26"/>
<dbReference type="Proteomes" id="UP000012015">
    <property type="component" value="Unassembled WGS sequence"/>
</dbReference>
<comment type="caution">
    <text evidence="1">The sequence shown here is derived from an EMBL/GenBank/DDBJ whole genome shotgun (WGS) entry which is preliminary data.</text>
</comment>